<reference evidence="2 3" key="1">
    <citation type="submission" date="2016-05" db="EMBL/GenBank/DDBJ databases">
        <title>A degradative enzymes factory behind the ericoid mycorrhizal symbiosis.</title>
        <authorList>
            <consortium name="DOE Joint Genome Institute"/>
            <person name="Martino E."/>
            <person name="Morin E."/>
            <person name="Grelet G."/>
            <person name="Kuo A."/>
            <person name="Kohler A."/>
            <person name="Daghino S."/>
            <person name="Barry K."/>
            <person name="Choi C."/>
            <person name="Cichocki N."/>
            <person name="Clum A."/>
            <person name="Copeland A."/>
            <person name="Hainaut M."/>
            <person name="Haridas S."/>
            <person name="Labutti K."/>
            <person name="Lindquist E."/>
            <person name="Lipzen A."/>
            <person name="Khouja H.-R."/>
            <person name="Murat C."/>
            <person name="Ohm R."/>
            <person name="Olson A."/>
            <person name="Spatafora J."/>
            <person name="Veneault-Fourrey C."/>
            <person name="Henrissat B."/>
            <person name="Grigoriev I."/>
            <person name="Martin F."/>
            <person name="Perotto S."/>
        </authorList>
    </citation>
    <scope>NUCLEOTIDE SEQUENCE [LARGE SCALE GENOMIC DNA]</scope>
    <source>
        <strain evidence="2 3">UAMH 7357</strain>
    </source>
</reference>
<dbReference type="PANTHER" id="PTHR38166:SF1">
    <property type="entry name" value="C2H2-TYPE DOMAIN-CONTAINING PROTEIN"/>
    <property type="match status" value="1"/>
</dbReference>
<dbReference type="PANTHER" id="PTHR38166">
    <property type="entry name" value="C2H2-TYPE DOMAIN-CONTAINING PROTEIN-RELATED"/>
    <property type="match status" value="1"/>
</dbReference>
<protein>
    <submittedName>
        <fullName evidence="2">Uncharacterized protein</fullName>
    </submittedName>
</protein>
<name>A0A2J6Q1N4_9HELO</name>
<accession>A0A2J6Q1N4</accession>
<evidence type="ECO:0000313" key="3">
    <source>
        <dbReference type="Proteomes" id="UP000235672"/>
    </source>
</evidence>
<dbReference type="AlphaFoldDB" id="A0A2J6Q1N4"/>
<dbReference type="EMBL" id="KZ613486">
    <property type="protein sequence ID" value="PMD20183.1"/>
    <property type="molecule type" value="Genomic_DNA"/>
</dbReference>
<sequence>MTVSAADICEVKSGQPPDGITAEHERKLRSRKKACPTQSNEETWRDMYKILFPDEDVPSPYFELIQEDVPSLPDASELADYEDYIRRELPSLVRRNLEEIVCRETQPLEASLIANLVDIVRSCQETISRSYRERSETGGGNQTLVTHSANLSEAPASSQFETLSAMDDHFSLSFMTPILDDPALELWDGVNMPATDFQALERSTDQLSHDSGYGSSLKSCSCRHGACSCHLVQNDNPESLMSEVLPAGTLPAGSNTEQDEFLKFMSFSNGSLEFTECEDQLSGMNG</sequence>
<dbReference type="OrthoDB" id="4738706at2759"/>
<keyword evidence="3" id="KW-1185">Reference proteome</keyword>
<dbReference type="Proteomes" id="UP000235672">
    <property type="component" value="Unassembled WGS sequence"/>
</dbReference>
<organism evidence="2 3">
    <name type="scientific">Hyaloscypha hepaticicola</name>
    <dbReference type="NCBI Taxonomy" id="2082293"/>
    <lineage>
        <taxon>Eukaryota</taxon>
        <taxon>Fungi</taxon>
        <taxon>Dikarya</taxon>
        <taxon>Ascomycota</taxon>
        <taxon>Pezizomycotina</taxon>
        <taxon>Leotiomycetes</taxon>
        <taxon>Helotiales</taxon>
        <taxon>Hyaloscyphaceae</taxon>
        <taxon>Hyaloscypha</taxon>
    </lineage>
</organism>
<gene>
    <name evidence="2" type="ORF">NA56DRAFT_690025</name>
</gene>
<evidence type="ECO:0000313" key="2">
    <source>
        <dbReference type="EMBL" id="PMD20183.1"/>
    </source>
</evidence>
<proteinExistence type="predicted"/>
<feature type="region of interest" description="Disordered" evidence="1">
    <location>
        <begin position="11"/>
        <end position="40"/>
    </location>
</feature>
<evidence type="ECO:0000256" key="1">
    <source>
        <dbReference type="SAM" id="MobiDB-lite"/>
    </source>
</evidence>
<dbReference type="STRING" id="1745343.A0A2J6Q1N4"/>